<dbReference type="PANTHER" id="PTHR42648">
    <property type="entry name" value="TRANSPOSASE, PUTATIVE-RELATED"/>
    <property type="match status" value="1"/>
</dbReference>
<sequence>MPRTLSQGRIRVRGVTLFTWPCEPPHGLSRSIGENRGDGDKQDRKDNEKSEHVTDVTIDDLLVLCDENFINLACDETSWMDNDGLVQVVGMGYVSLVTNNETKLTLKDVRHAPNIRLNLIFVRKLDGDGMVNVTKYDDSTKLWHMRLSHMSEKELNCLVKKNQLSSLKNAILKNYVHCLVGKQRIVLFKCHPPSRKLDLLELVHSNVCGPLNGRSHSGALYFVTFINDCLSKLWVYALKRKDHVLDVFKQFQSLVERERDWEEFEVNSSKLDAKTQQCIFTSYGHDKFRYGLYDLIEKKLVRSIDVVFFENRTIENIYKTNKTDPQSIGDLIDSYPVPLAPPPNPIQDDMQEDNIGDQYSIDEYVLLTDGEEPECYEEAMESECKVYRLNQEENLTPQYKARLVVKGYNLKKWIDFEEIFSLVVKMSSISTILSLTAYHDLEIEQMNVKTVFFHGDLEEDLYIKQLECFVAQGKKDYVHNLRKSFQSVFVKRFSGDDIIILWLYVDDILIVARNASRITMLKQELSKSIMIKDLGLAKKIIDI</sequence>
<dbReference type="PANTHER" id="PTHR42648:SF28">
    <property type="entry name" value="TRANSPOSON-ENCODED PROTEIN WITH RIBONUCLEASE H-LIKE AND RETROVIRUS ZINC FINGER-LIKE DOMAINS"/>
    <property type="match status" value="1"/>
</dbReference>
<evidence type="ECO:0000313" key="10">
    <source>
        <dbReference type="Proteomes" id="UP000701853"/>
    </source>
</evidence>
<evidence type="ECO:0000256" key="4">
    <source>
        <dbReference type="SAM" id="MobiDB-lite"/>
    </source>
</evidence>
<keyword evidence="1" id="KW-0645">Protease</keyword>
<evidence type="ECO:0000259" key="7">
    <source>
        <dbReference type="Pfam" id="PF22936"/>
    </source>
</evidence>
<evidence type="ECO:0000256" key="2">
    <source>
        <dbReference type="ARBA" id="ARBA00022723"/>
    </source>
</evidence>
<dbReference type="Proteomes" id="UP000701853">
    <property type="component" value="Chromosome 4"/>
</dbReference>
<feature type="domain" description="Retroviral polymerase SH3-like" evidence="8">
    <location>
        <begin position="267"/>
        <end position="316"/>
    </location>
</feature>
<dbReference type="OrthoDB" id="1692315at2759"/>
<dbReference type="InterPro" id="IPR057670">
    <property type="entry name" value="SH3_retrovirus"/>
</dbReference>
<protein>
    <recommendedName>
        <fullName evidence="11">GAG-pre-integrase domain-containing protein</fullName>
    </recommendedName>
</protein>
<feature type="compositionally biased region" description="Basic and acidic residues" evidence="4">
    <location>
        <begin position="33"/>
        <end position="51"/>
    </location>
</feature>
<dbReference type="InterPro" id="IPR054722">
    <property type="entry name" value="PolX-like_BBD"/>
</dbReference>
<evidence type="ECO:0000313" key="9">
    <source>
        <dbReference type="EMBL" id="KAG8496860.1"/>
    </source>
</evidence>
<accession>A0A8J5Z8K3</accession>
<feature type="domain" description="GAG-pre-integrase" evidence="6">
    <location>
        <begin position="131"/>
        <end position="183"/>
    </location>
</feature>
<evidence type="ECO:0000256" key="1">
    <source>
        <dbReference type="ARBA" id="ARBA00022670"/>
    </source>
</evidence>
<feature type="domain" description="Reverse transcriptase Ty1/copia-type" evidence="5">
    <location>
        <begin position="386"/>
        <end position="485"/>
    </location>
</feature>
<dbReference type="EMBL" id="JAHUZN010000004">
    <property type="protein sequence ID" value="KAG8496860.1"/>
    <property type="molecule type" value="Genomic_DNA"/>
</dbReference>
<comment type="caution">
    <text evidence="9">The sequence shown here is derived from an EMBL/GenBank/DDBJ whole genome shotgun (WGS) entry which is preliminary data.</text>
</comment>
<keyword evidence="3" id="KW-0378">Hydrolase</keyword>
<dbReference type="InterPro" id="IPR013103">
    <property type="entry name" value="RVT_2"/>
</dbReference>
<dbReference type="InterPro" id="IPR025724">
    <property type="entry name" value="GAG-pre-integrase_dom"/>
</dbReference>
<dbReference type="GO" id="GO:0006508">
    <property type="term" value="P:proteolysis"/>
    <property type="evidence" value="ECO:0007669"/>
    <property type="project" value="UniProtKB-KW"/>
</dbReference>
<reference evidence="9 10" key="1">
    <citation type="journal article" date="2021" name="bioRxiv">
        <title>The Gossypium anomalum genome as a resource for cotton improvement and evolutionary analysis of hybrid incompatibility.</title>
        <authorList>
            <person name="Grover C.E."/>
            <person name="Yuan D."/>
            <person name="Arick M.A."/>
            <person name="Miller E.R."/>
            <person name="Hu G."/>
            <person name="Peterson D.G."/>
            <person name="Wendel J.F."/>
            <person name="Udall J.A."/>
        </authorList>
    </citation>
    <scope>NUCLEOTIDE SEQUENCE [LARGE SCALE GENOMIC DNA]</scope>
    <source>
        <strain evidence="9">JFW-Udall</strain>
        <tissue evidence="9">Leaf</tissue>
    </source>
</reference>
<feature type="domain" description="Retrovirus-related Pol polyprotein from transposon TNT 1-94-like beta-barrel" evidence="7">
    <location>
        <begin position="76"/>
        <end position="129"/>
    </location>
</feature>
<dbReference type="Pfam" id="PF25597">
    <property type="entry name" value="SH3_retrovirus"/>
    <property type="match status" value="1"/>
</dbReference>
<evidence type="ECO:0000259" key="6">
    <source>
        <dbReference type="Pfam" id="PF13976"/>
    </source>
</evidence>
<evidence type="ECO:0008006" key="11">
    <source>
        <dbReference type="Google" id="ProtNLM"/>
    </source>
</evidence>
<evidence type="ECO:0000256" key="3">
    <source>
        <dbReference type="ARBA" id="ARBA00022801"/>
    </source>
</evidence>
<evidence type="ECO:0000259" key="8">
    <source>
        <dbReference type="Pfam" id="PF25597"/>
    </source>
</evidence>
<dbReference type="Pfam" id="PF13976">
    <property type="entry name" value="gag_pre-integrs"/>
    <property type="match status" value="1"/>
</dbReference>
<keyword evidence="2" id="KW-0479">Metal-binding</keyword>
<name>A0A8J5Z8K3_9ROSI</name>
<dbReference type="InterPro" id="IPR039537">
    <property type="entry name" value="Retrotran_Ty1/copia-like"/>
</dbReference>
<dbReference type="Pfam" id="PF07727">
    <property type="entry name" value="RVT_2"/>
    <property type="match status" value="1"/>
</dbReference>
<evidence type="ECO:0000259" key="5">
    <source>
        <dbReference type="Pfam" id="PF07727"/>
    </source>
</evidence>
<organism evidence="9 10">
    <name type="scientific">Gossypium anomalum</name>
    <dbReference type="NCBI Taxonomy" id="47600"/>
    <lineage>
        <taxon>Eukaryota</taxon>
        <taxon>Viridiplantae</taxon>
        <taxon>Streptophyta</taxon>
        <taxon>Embryophyta</taxon>
        <taxon>Tracheophyta</taxon>
        <taxon>Spermatophyta</taxon>
        <taxon>Magnoliopsida</taxon>
        <taxon>eudicotyledons</taxon>
        <taxon>Gunneridae</taxon>
        <taxon>Pentapetalae</taxon>
        <taxon>rosids</taxon>
        <taxon>malvids</taxon>
        <taxon>Malvales</taxon>
        <taxon>Malvaceae</taxon>
        <taxon>Malvoideae</taxon>
        <taxon>Gossypium</taxon>
    </lineage>
</organism>
<dbReference type="AlphaFoldDB" id="A0A8J5Z8K3"/>
<gene>
    <name evidence="9" type="ORF">CXB51_008026</name>
</gene>
<feature type="region of interest" description="Disordered" evidence="4">
    <location>
        <begin position="26"/>
        <end position="51"/>
    </location>
</feature>
<keyword evidence="10" id="KW-1185">Reference proteome</keyword>
<dbReference type="GO" id="GO:0046872">
    <property type="term" value="F:metal ion binding"/>
    <property type="evidence" value="ECO:0007669"/>
    <property type="project" value="UniProtKB-KW"/>
</dbReference>
<dbReference type="GO" id="GO:0008233">
    <property type="term" value="F:peptidase activity"/>
    <property type="evidence" value="ECO:0007669"/>
    <property type="project" value="UniProtKB-KW"/>
</dbReference>
<dbReference type="Pfam" id="PF22936">
    <property type="entry name" value="Pol_BBD"/>
    <property type="match status" value="1"/>
</dbReference>
<proteinExistence type="predicted"/>